<feature type="transmembrane region" description="Helical" evidence="1">
    <location>
        <begin position="281"/>
        <end position="300"/>
    </location>
</feature>
<accession>A0A8I6YP93</accession>
<keyword evidence="3" id="KW-1185">Reference proteome</keyword>
<dbReference type="EnsemblPlants" id="HORVU.MOREX.r3.6HG0546210.1">
    <property type="protein sequence ID" value="HORVU.MOREX.r3.6HG0546210.1.CDS1"/>
    <property type="gene ID" value="HORVU.MOREX.r3.6HG0546210"/>
</dbReference>
<keyword evidence="1" id="KW-0472">Membrane</keyword>
<name>A0A8I6YP93_HORVV</name>
<reference evidence="3" key="1">
    <citation type="journal article" date="2012" name="Nature">
        <title>A physical, genetic and functional sequence assembly of the barley genome.</title>
        <authorList>
            <consortium name="The International Barley Genome Sequencing Consortium"/>
            <person name="Mayer K.F."/>
            <person name="Waugh R."/>
            <person name="Brown J.W."/>
            <person name="Schulman A."/>
            <person name="Langridge P."/>
            <person name="Platzer M."/>
            <person name="Fincher G.B."/>
            <person name="Muehlbauer G.J."/>
            <person name="Sato K."/>
            <person name="Close T.J."/>
            <person name="Wise R.P."/>
            <person name="Stein N."/>
        </authorList>
    </citation>
    <scope>NUCLEOTIDE SEQUENCE [LARGE SCALE GENOMIC DNA]</scope>
    <source>
        <strain evidence="3">cv. Morex</strain>
    </source>
</reference>
<protein>
    <submittedName>
        <fullName evidence="2">Uncharacterized protein</fullName>
    </submittedName>
</protein>
<dbReference type="InterPro" id="IPR004158">
    <property type="entry name" value="DUF247_pln"/>
</dbReference>
<evidence type="ECO:0000313" key="2">
    <source>
        <dbReference type="EnsemblPlants" id="HORVU.MOREX.r3.6HG0546210.1.CDS1"/>
    </source>
</evidence>
<reference evidence="2" key="3">
    <citation type="submission" date="2022-01" db="UniProtKB">
        <authorList>
            <consortium name="EnsemblPlants"/>
        </authorList>
    </citation>
    <scope>IDENTIFICATION</scope>
    <source>
        <strain evidence="2">subsp. vulgare</strain>
    </source>
</reference>
<keyword evidence="1" id="KW-1133">Transmembrane helix</keyword>
<dbReference type="Gramene" id="HORVU.MOREX.r2.6HG0454050.1">
    <property type="protein sequence ID" value="HORVU.MOREX.r2.6HG0454050.1.CDS.1"/>
    <property type="gene ID" value="HORVU.MOREX.r2.6HG0454050"/>
</dbReference>
<dbReference type="Pfam" id="PF03140">
    <property type="entry name" value="DUF247"/>
    <property type="match status" value="1"/>
</dbReference>
<dbReference type="PANTHER" id="PTHR31549:SF301">
    <property type="match status" value="1"/>
</dbReference>
<organism evidence="2 3">
    <name type="scientific">Hordeum vulgare subsp. vulgare</name>
    <name type="common">Domesticated barley</name>
    <dbReference type="NCBI Taxonomy" id="112509"/>
    <lineage>
        <taxon>Eukaryota</taxon>
        <taxon>Viridiplantae</taxon>
        <taxon>Streptophyta</taxon>
        <taxon>Embryophyta</taxon>
        <taxon>Tracheophyta</taxon>
        <taxon>Spermatophyta</taxon>
        <taxon>Magnoliopsida</taxon>
        <taxon>Liliopsida</taxon>
        <taxon>Poales</taxon>
        <taxon>Poaceae</taxon>
        <taxon>BOP clade</taxon>
        <taxon>Pooideae</taxon>
        <taxon>Triticodae</taxon>
        <taxon>Triticeae</taxon>
        <taxon>Hordeinae</taxon>
        <taxon>Hordeum</taxon>
    </lineage>
</organism>
<sequence length="305" mass="34523">MMFHDACFLLQYMKSCSRKEKEEEEEGAAFMSPLQRFLLSNKACIDNDIMLLENQLPWLVIEALMPVAQVDVGAFIRNMKNSMGQKSLSSDNNFCFGPHILFFLVTRKIMWEVVPLGPPLGGVAAAISATELEEIGIKLEHSETASIGDMEVRRGIFSDELFLSPLNLDRTRASWLANMVAFQVCTALPGSGHDEATYICSYVAILAMLMRREEDVHKLRSEGFIHGELSDKQVLQFFNRLSQQVTPGRRYFEILIDIEHCKFNRWLQIMVRKFLSNNAKAIATVLSVIGVLVGILKALYSLKQH</sequence>
<dbReference type="Proteomes" id="UP000011116">
    <property type="component" value="Chromosome 6H"/>
</dbReference>
<dbReference type="PANTHER" id="PTHR31549">
    <property type="entry name" value="PROTEIN, PUTATIVE (DUF247)-RELATED-RELATED"/>
    <property type="match status" value="1"/>
</dbReference>
<dbReference type="Gramene" id="HORVU.MOREX.r3.6HG0546210.1">
    <property type="protein sequence ID" value="HORVU.MOREX.r3.6HG0546210.1.CDS1"/>
    <property type="gene ID" value="HORVU.MOREX.r3.6HG0546210"/>
</dbReference>
<keyword evidence="1" id="KW-0812">Transmembrane</keyword>
<proteinExistence type="predicted"/>
<reference evidence="2" key="2">
    <citation type="submission" date="2020-10" db="EMBL/GenBank/DDBJ databases">
        <authorList>
            <person name="Scholz U."/>
            <person name="Mascher M."/>
            <person name="Fiebig A."/>
        </authorList>
    </citation>
    <scope>NUCLEOTIDE SEQUENCE [LARGE SCALE GENOMIC DNA]</scope>
    <source>
        <strain evidence="2">cv. Morex</strain>
    </source>
</reference>
<evidence type="ECO:0000256" key="1">
    <source>
        <dbReference type="SAM" id="Phobius"/>
    </source>
</evidence>
<evidence type="ECO:0000313" key="3">
    <source>
        <dbReference type="Proteomes" id="UP000011116"/>
    </source>
</evidence>
<dbReference type="AlphaFoldDB" id="A0A8I6YP93"/>